<dbReference type="AlphaFoldDB" id="A0AA92TJY6"/>
<proteinExistence type="predicted"/>
<dbReference type="EMBL" id="QRVN01000032">
    <property type="protein sequence ID" value="RGS45597.1"/>
    <property type="molecule type" value="Genomic_DNA"/>
</dbReference>
<organism evidence="1 2">
    <name type="scientific">Segatella copri</name>
    <dbReference type="NCBI Taxonomy" id="165179"/>
    <lineage>
        <taxon>Bacteria</taxon>
        <taxon>Pseudomonadati</taxon>
        <taxon>Bacteroidota</taxon>
        <taxon>Bacteroidia</taxon>
        <taxon>Bacteroidales</taxon>
        <taxon>Prevotellaceae</taxon>
        <taxon>Segatella</taxon>
    </lineage>
</organism>
<reference evidence="1 2" key="1">
    <citation type="submission" date="2018-08" db="EMBL/GenBank/DDBJ databases">
        <title>A genome reference for cultivated species of the human gut microbiota.</title>
        <authorList>
            <person name="Zou Y."/>
            <person name="Xue W."/>
            <person name="Luo G."/>
        </authorList>
    </citation>
    <scope>NUCLEOTIDE SEQUENCE [LARGE SCALE GENOMIC DNA]</scope>
    <source>
        <strain evidence="1 2">AF22-1</strain>
    </source>
</reference>
<comment type="caution">
    <text evidence="1">The sequence shown here is derived from an EMBL/GenBank/DDBJ whole genome shotgun (WGS) entry which is preliminary data.</text>
</comment>
<dbReference type="Proteomes" id="UP000286113">
    <property type="component" value="Unassembled WGS sequence"/>
</dbReference>
<evidence type="ECO:0000313" key="2">
    <source>
        <dbReference type="Proteomes" id="UP000286113"/>
    </source>
</evidence>
<sequence length="138" mass="15899">MVVSISYREVEQYITHHFQREITFKLENSSQLNIATPLKVLGFTKYISINVGVVKIENAKIFLTYSGKLGIDLLVNPTIAFFRRLLPEKANFIRTDTGNVIELNLQEIDELQSVFEKMDLQSITFEENSFHIEADLKS</sequence>
<evidence type="ECO:0000313" key="1">
    <source>
        <dbReference type="EMBL" id="RGS45597.1"/>
    </source>
</evidence>
<accession>A0AA92TJY6</accession>
<protein>
    <submittedName>
        <fullName evidence="1">Uncharacterized protein</fullName>
    </submittedName>
</protein>
<name>A0AA92TJY6_9BACT</name>
<gene>
    <name evidence="1" type="ORF">DWX90_13135</name>
</gene>